<keyword evidence="4" id="KW-0121">Carboxypeptidase</keyword>
<reference evidence="4 5" key="1">
    <citation type="submission" date="2016-07" db="EMBL/GenBank/DDBJ databases">
        <title>Genome sequencing of Vibrio scophthalmi strain VS-05, an isolated from Paralichthys olivaceus.</title>
        <authorList>
            <person name="Han H.-J."/>
        </authorList>
    </citation>
    <scope>NUCLEOTIDE SEQUENCE [LARGE SCALE GENOMIC DNA]</scope>
    <source>
        <strain evidence="4 5">VS-05</strain>
    </source>
</reference>
<feature type="chain" id="PRO_5008885565" evidence="3">
    <location>
        <begin position="23"/>
        <end position="475"/>
    </location>
</feature>
<dbReference type="Gene3D" id="3.40.710.10">
    <property type="entry name" value="DD-peptidase/beta-lactamase superfamily"/>
    <property type="match status" value="2"/>
</dbReference>
<dbReference type="PANTHER" id="PTHR30023">
    <property type="entry name" value="D-ALANYL-D-ALANINE CARBOXYPEPTIDASE"/>
    <property type="match status" value="1"/>
</dbReference>
<dbReference type="AlphaFoldDB" id="A0A1C7FBP7"/>
<dbReference type="GO" id="GO:0000270">
    <property type="term" value="P:peptidoglycan metabolic process"/>
    <property type="evidence" value="ECO:0007669"/>
    <property type="project" value="TreeGrafter"/>
</dbReference>
<dbReference type="RefSeq" id="WP_065545687.1">
    <property type="nucleotide sequence ID" value="NZ_CP016414.1"/>
</dbReference>
<dbReference type="NCBIfam" id="TIGR00666">
    <property type="entry name" value="PBP4"/>
    <property type="match status" value="1"/>
</dbReference>
<evidence type="ECO:0000313" key="4">
    <source>
        <dbReference type="EMBL" id="ANU37370.1"/>
    </source>
</evidence>
<evidence type="ECO:0000256" key="3">
    <source>
        <dbReference type="SAM" id="SignalP"/>
    </source>
</evidence>
<dbReference type="PANTHER" id="PTHR30023:SF0">
    <property type="entry name" value="PENICILLIN-SENSITIVE CARBOXYPEPTIDASE A"/>
    <property type="match status" value="1"/>
</dbReference>
<protein>
    <submittedName>
        <fullName evidence="4">D-alanyl-D-alanine carboxypeptidase DacB</fullName>
        <ecNumber evidence="4">3.4.16.4</ecNumber>
        <ecNumber evidence="4">3.4.21.-</ecNumber>
    </submittedName>
</protein>
<organism evidence="4 5">
    <name type="scientific">Vibrio scophthalmi</name>
    <dbReference type="NCBI Taxonomy" id="45658"/>
    <lineage>
        <taxon>Bacteria</taxon>
        <taxon>Pseudomonadati</taxon>
        <taxon>Pseudomonadota</taxon>
        <taxon>Gammaproteobacteria</taxon>
        <taxon>Vibrionales</taxon>
        <taxon>Vibrionaceae</taxon>
        <taxon>Vibrio</taxon>
    </lineage>
</organism>
<dbReference type="Gene3D" id="3.50.80.20">
    <property type="entry name" value="D-Ala-D-Ala carboxypeptidase C, peptidase S13"/>
    <property type="match status" value="1"/>
</dbReference>
<proteinExistence type="inferred from homology"/>
<name>A0A1C7FBP7_9VIBR</name>
<accession>A0A1C7FBP7</accession>
<keyword evidence="3" id="KW-0732">Signal</keyword>
<dbReference type="GO" id="GO:0009002">
    <property type="term" value="F:serine-type D-Ala-D-Ala carboxypeptidase activity"/>
    <property type="evidence" value="ECO:0007669"/>
    <property type="project" value="UniProtKB-EC"/>
</dbReference>
<dbReference type="GO" id="GO:0006508">
    <property type="term" value="P:proteolysis"/>
    <property type="evidence" value="ECO:0007669"/>
    <property type="project" value="InterPro"/>
</dbReference>
<dbReference type="EC" id="3.4.21.-" evidence="4"/>
<feature type="signal peptide" evidence="3">
    <location>
        <begin position="1"/>
        <end position="22"/>
    </location>
</feature>
<dbReference type="SUPFAM" id="SSF56601">
    <property type="entry name" value="beta-lactamase/transpeptidase-like"/>
    <property type="match status" value="1"/>
</dbReference>
<evidence type="ECO:0000256" key="2">
    <source>
        <dbReference type="ARBA" id="ARBA00022801"/>
    </source>
</evidence>
<dbReference type="Pfam" id="PF02113">
    <property type="entry name" value="Peptidase_S13"/>
    <property type="match status" value="1"/>
</dbReference>
<dbReference type="STRING" id="45658.VSVS12_00721"/>
<keyword evidence="4" id="KW-0645">Protease</keyword>
<dbReference type="GeneID" id="96872734"/>
<keyword evidence="2 4" id="KW-0378">Hydrolase</keyword>
<dbReference type="PATRIC" id="fig|45658.7.peg.2244"/>
<dbReference type="NCBIfam" id="NF008322">
    <property type="entry name" value="PRK11113.1"/>
    <property type="match status" value="1"/>
</dbReference>
<dbReference type="PRINTS" id="PR00922">
    <property type="entry name" value="DADACBPTASE3"/>
</dbReference>
<gene>
    <name evidence="4" type="primary">dacB</name>
    <name evidence="4" type="ORF">VSVS05_02275</name>
</gene>
<dbReference type="InterPro" id="IPR000667">
    <property type="entry name" value="Peptidase_S13"/>
</dbReference>
<evidence type="ECO:0000256" key="1">
    <source>
        <dbReference type="ARBA" id="ARBA00006096"/>
    </source>
</evidence>
<dbReference type="EMBL" id="CP016414">
    <property type="protein sequence ID" value="ANU37370.1"/>
    <property type="molecule type" value="Genomic_DNA"/>
</dbReference>
<keyword evidence="5" id="KW-1185">Reference proteome</keyword>
<dbReference type="Proteomes" id="UP000092528">
    <property type="component" value="Chromosome 1"/>
</dbReference>
<dbReference type="InterPro" id="IPR012338">
    <property type="entry name" value="Beta-lactam/transpept-like"/>
</dbReference>
<sequence length="475" mass="52716">MNVSLRTTLASFITLFSTFSLAYAPLDHLPQGSRVSIAIEPLNSNQPYLTTSNRDQFFPPASTLKVVTALAAKLALGDEFQFKTQLEANQRDIVIRFSGDPTLTSQDLKQLLTLARQQGITTIKGDLWLDNSAFNGYERAVGWPWDITGVCYSAPSSAITLDENCVQASIYTNKDGSTRAYTPEHFPIYLSSTAKTISKQRYEETHCDLELITTPDNHYQLSGCLVERSKPLPLKFAVQNPSLYTQRTVHTLLNQLNIKLIGNVKVGSPEISNLKPIATHYSAKLPELLTVMLRKSDNLIADNVTKAIGQHYFSLPGSYNTGTEAIKQVISEKTGINIERNKIVDGSGLSRNNRFTSADMTALLRYIWQHDDQLGLIALMPSAGENGTLKYRSSMRNDPIKGQLVAKSGSVYGSYNMAGFGLNKQGQPTTLFVQYVADYLPTKRDNDTPTVAPITQFEQLFYQDVLKYSQASPKK</sequence>
<evidence type="ECO:0000313" key="5">
    <source>
        <dbReference type="Proteomes" id="UP000092528"/>
    </source>
</evidence>
<dbReference type="EC" id="3.4.16.4" evidence="4"/>
<comment type="similarity">
    <text evidence="1">Belongs to the peptidase S13 family.</text>
</comment>